<feature type="signal peptide" evidence="1">
    <location>
        <begin position="1"/>
        <end position="18"/>
    </location>
</feature>
<evidence type="ECO:0000313" key="4">
    <source>
        <dbReference type="Proteomes" id="UP000012174"/>
    </source>
</evidence>
<dbReference type="HOGENOM" id="CLU_150815_0_0_1"/>
<gene>
    <name evidence="3" type="ORF">UCREL1_11285</name>
</gene>
<accession>M7SW30</accession>
<dbReference type="InterPro" id="IPR054443">
    <property type="entry name" value="Y3-like_dom"/>
</dbReference>
<reference evidence="4" key="1">
    <citation type="journal article" date="2013" name="Genome Announc.">
        <title>Draft genome sequence of the grapevine dieback fungus Eutypa lata UCR-EL1.</title>
        <authorList>
            <person name="Blanco-Ulate B."/>
            <person name="Rolshausen P.E."/>
            <person name="Cantu D."/>
        </authorList>
    </citation>
    <scope>NUCLEOTIDE SEQUENCE [LARGE SCALE GENOMIC DNA]</scope>
    <source>
        <strain evidence="4">UCR-EL1</strain>
    </source>
</reference>
<feature type="chain" id="PRO_5004085046" evidence="1">
    <location>
        <begin position="19"/>
        <end position="122"/>
    </location>
</feature>
<dbReference type="EMBL" id="KB707545">
    <property type="protein sequence ID" value="EMR61786.1"/>
    <property type="molecule type" value="Genomic_DNA"/>
</dbReference>
<dbReference type="OMA" id="PYAINFA"/>
<dbReference type="KEGG" id="ela:UCREL1_11285"/>
<name>M7SW30_EUTLA</name>
<organism evidence="3 4">
    <name type="scientific">Eutypa lata (strain UCR-EL1)</name>
    <name type="common">Grapevine dieback disease fungus</name>
    <name type="synonym">Eutypa armeniacae</name>
    <dbReference type="NCBI Taxonomy" id="1287681"/>
    <lineage>
        <taxon>Eukaryota</taxon>
        <taxon>Fungi</taxon>
        <taxon>Dikarya</taxon>
        <taxon>Ascomycota</taxon>
        <taxon>Pezizomycotina</taxon>
        <taxon>Sordariomycetes</taxon>
        <taxon>Xylariomycetidae</taxon>
        <taxon>Xylariales</taxon>
        <taxon>Diatrypaceae</taxon>
        <taxon>Eutypa</taxon>
    </lineage>
</organism>
<evidence type="ECO:0000259" key="2">
    <source>
        <dbReference type="Pfam" id="PF22803"/>
    </source>
</evidence>
<dbReference type="Proteomes" id="UP000012174">
    <property type="component" value="Unassembled WGS sequence"/>
</dbReference>
<sequence length="122" mass="12931">MHASSILLALTAASSVYATCFTGGENWASQKALALRGAANVCSTFAEKTWYPGDSLGGCFDLDSNKKADFVLELIGDVAYRTITADECYDGFQKEINGCDNGGSTAYTNWKYTADPNAGNCA</sequence>
<evidence type="ECO:0000313" key="3">
    <source>
        <dbReference type="EMBL" id="EMR61786.1"/>
    </source>
</evidence>
<dbReference type="OrthoDB" id="4825549at2759"/>
<dbReference type="AlphaFoldDB" id="M7SW30"/>
<dbReference type="eggNOG" id="ENOG502SWBW">
    <property type="taxonomic scope" value="Eukaryota"/>
</dbReference>
<dbReference type="Pfam" id="PF22803">
    <property type="entry name" value="GBD_Y3"/>
    <property type="match status" value="1"/>
</dbReference>
<protein>
    <submittedName>
        <fullName evidence="3">Putative secreted protein</fullName>
    </submittedName>
</protein>
<keyword evidence="1" id="KW-0732">Signal</keyword>
<proteinExistence type="predicted"/>
<feature type="domain" description="Glycan binding protein Y3-like" evidence="2">
    <location>
        <begin position="40"/>
        <end position="121"/>
    </location>
</feature>
<keyword evidence="4" id="KW-1185">Reference proteome</keyword>
<evidence type="ECO:0000256" key="1">
    <source>
        <dbReference type="SAM" id="SignalP"/>
    </source>
</evidence>